<sequence length="350" mass="38965">MDWKAFYREIQEGTFRSVYLFSGPEEHLKRKAVEALEKAILPAGMEEMNRTRLEGADAQRILEAAETIPFLAERRMVIVTDFAPLLSGKSKSEESEAEKIAQWLKSPPNTVCLIFYMRSEPDGRKKLTGALKKSGAEVRFESLSDSEIAAWAKKLLRPLGKELPMPSVARLTFIAGRDLNRLAGEMEKLIAFTGDRREIQPEDISKVVSPSPEYTVFEMMDKLLQGDVAGANRALSNLLYSGQSRMGILAMLLRQVRSLCHMALALQAGGSAASVEKQLGLHPYAAKRIAQQCRGLDAKELEKSYLELVESDFSVKSGLLRDRDALDFAMLKIGEIRRNSGTPARKSPSK</sequence>
<dbReference type="GO" id="GO:0006261">
    <property type="term" value="P:DNA-templated DNA replication"/>
    <property type="evidence" value="ECO:0007669"/>
    <property type="project" value="TreeGrafter"/>
</dbReference>
<comment type="similarity">
    <text evidence="7">Belongs to the DNA polymerase HolA subunit family.</text>
</comment>
<evidence type="ECO:0000259" key="10">
    <source>
        <dbReference type="Pfam" id="PF21694"/>
    </source>
</evidence>
<dbReference type="NCBIfam" id="TIGR01128">
    <property type="entry name" value="holA"/>
    <property type="match status" value="1"/>
</dbReference>
<evidence type="ECO:0000256" key="8">
    <source>
        <dbReference type="ARBA" id="ARBA00049244"/>
    </source>
</evidence>
<dbReference type="InterPro" id="IPR008921">
    <property type="entry name" value="DNA_pol3_clamp-load_cplx_C"/>
</dbReference>
<dbReference type="Gene3D" id="3.40.50.300">
    <property type="entry name" value="P-loop containing nucleotide triphosphate hydrolases"/>
    <property type="match status" value="1"/>
</dbReference>
<dbReference type="SUPFAM" id="SSF48019">
    <property type="entry name" value="post-AAA+ oligomerization domain-like"/>
    <property type="match status" value="1"/>
</dbReference>
<dbReference type="Pfam" id="PF06144">
    <property type="entry name" value="DNA_pol3_delta"/>
    <property type="match status" value="1"/>
</dbReference>
<dbReference type="InterPro" id="IPR005790">
    <property type="entry name" value="DNA_polIII_delta"/>
</dbReference>
<dbReference type="AlphaFoldDB" id="A0A9D1IB01"/>
<evidence type="ECO:0000256" key="7">
    <source>
        <dbReference type="ARBA" id="ARBA00034754"/>
    </source>
</evidence>
<comment type="caution">
    <text evidence="11">The sequence shown here is derived from an EMBL/GenBank/DDBJ whole genome shotgun (WGS) entry which is preliminary data.</text>
</comment>
<dbReference type="Gene3D" id="1.10.8.60">
    <property type="match status" value="1"/>
</dbReference>
<dbReference type="Pfam" id="PF21694">
    <property type="entry name" value="DNA_pol3_delta_C"/>
    <property type="match status" value="1"/>
</dbReference>
<keyword evidence="4 11" id="KW-0548">Nucleotidyltransferase</keyword>
<comment type="catalytic activity">
    <reaction evidence="8">
        <text>DNA(n) + a 2'-deoxyribonucleoside 5'-triphosphate = DNA(n+1) + diphosphate</text>
        <dbReference type="Rhea" id="RHEA:22508"/>
        <dbReference type="Rhea" id="RHEA-COMP:17339"/>
        <dbReference type="Rhea" id="RHEA-COMP:17340"/>
        <dbReference type="ChEBI" id="CHEBI:33019"/>
        <dbReference type="ChEBI" id="CHEBI:61560"/>
        <dbReference type="ChEBI" id="CHEBI:173112"/>
        <dbReference type="EC" id="2.7.7.7"/>
    </reaction>
</comment>
<organism evidence="11 12">
    <name type="scientific">Candidatus Pullichristensenella excrementigallinarum</name>
    <dbReference type="NCBI Taxonomy" id="2840907"/>
    <lineage>
        <taxon>Bacteria</taxon>
        <taxon>Bacillati</taxon>
        <taxon>Bacillota</taxon>
        <taxon>Clostridia</taxon>
        <taxon>Candidatus Pullichristensenella</taxon>
    </lineage>
</organism>
<keyword evidence="5" id="KW-0235">DNA replication</keyword>
<reference evidence="11" key="1">
    <citation type="submission" date="2020-10" db="EMBL/GenBank/DDBJ databases">
        <authorList>
            <person name="Gilroy R."/>
        </authorList>
    </citation>
    <scope>NUCLEOTIDE SEQUENCE</scope>
    <source>
        <strain evidence="11">ChiHcec3-11533</strain>
    </source>
</reference>
<feature type="domain" description="DNA polymerase III delta subunit-like C-terminal" evidence="10">
    <location>
        <begin position="215"/>
        <end position="332"/>
    </location>
</feature>
<dbReference type="InterPro" id="IPR010372">
    <property type="entry name" value="DNA_pol3_delta_N"/>
</dbReference>
<evidence type="ECO:0000256" key="5">
    <source>
        <dbReference type="ARBA" id="ARBA00022705"/>
    </source>
</evidence>
<keyword evidence="6" id="KW-0239">DNA-directed DNA polymerase</keyword>
<evidence type="ECO:0000256" key="6">
    <source>
        <dbReference type="ARBA" id="ARBA00022932"/>
    </source>
</evidence>
<keyword evidence="3 11" id="KW-0808">Transferase</keyword>
<dbReference type="GO" id="GO:0009360">
    <property type="term" value="C:DNA polymerase III complex"/>
    <property type="evidence" value="ECO:0007669"/>
    <property type="project" value="InterPro"/>
</dbReference>
<proteinExistence type="inferred from homology"/>
<dbReference type="SUPFAM" id="SSF52540">
    <property type="entry name" value="P-loop containing nucleoside triphosphate hydrolases"/>
    <property type="match status" value="1"/>
</dbReference>
<dbReference type="Proteomes" id="UP000824072">
    <property type="component" value="Unassembled WGS sequence"/>
</dbReference>
<protein>
    <recommendedName>
        <fullName evidence="2">DNA polymerase III subunit delta</fullName>
        <ecNumber evidence="1">2.7.7.7</ecNumber>
    </recommendedName>
</protein>
<accession>A0A9D1IB01</accession>
<dbReference type="GO" id="GO:0003677">
    <property type="term" value="F:DNA binding"/>
    <property type="evidence" value="ECO:0007669"/>
    <property type="project" value="InterPro"/>
</dbReference>
<evidence type="ECO:0000313" key="12">
    <source>
        <dbReference type="Proteomes" id="UP000824072"/>
    </source>
</evidence>
<evidence type="ECO:0000256" key="2">
    <source>
        <dbReference type="ARBA" id="ARBA00017703"/>
    </source>
</evidence>
<dbReference type="InterPro" id="IPR027417">
    <property type="entry name" value="P-loop_NTPase"/>
</dbReference>
<dbReference type="EMBL" id="DVMU01000083">
    <property type="protein sequence ID" value="HIU33648.1"/>
    <property type="molecule type" value="Genomic_DNA"/>
</dbReference>
<dbReference type="InterPro" id="IPR048466">
    <property type="entry name" value="DNA_pol3_delta-like_C"/>
</dbReference>
<evidence type="ECO:0000259" key="9">
    <source>
        <dbReference type="Pfam" id="PF06144"/>
    </source>
</evidence>
<evidence type="ECO:0000256" key="4">
    <source>
        <dbReference type="ARBA" id="ARBA00022695"/>
    </source>
</evidence>
<reference evidence="11" key="2">
    <citation type="journal article" date="2021" name="PeerJ">
        <title>Extensive microbial diversity within the chicken gut microbiome revealed by metagenomics and culture.</title>
        <authorList>
            <person name="Gilroy R."/>
            <person name="Ravi A."/>
            <person name="Getino M."/>
            <person name="Pursley I."/>
            <person name="Horton D.L."/>
            <person name="Alikhan N.F."/>
            <person name="Baker D."/>
            <person name="Gharbi K."/>
            <person name="Hall N."/>
            <person name="Watson M."/>
            <person name="Adriaenssens E.M."/>
            <person name="Foster-Nyarko E."/>
            <person name="Jarju S."/>
            <person name="Secka A."/>
            <person name="Antonio M."/>
            <person name="Oren A."/>
            <person name="Chaudhuri R.R."/>
            <person name="La Ragione R."/>
            <person name="Hildebrand F."/>
            <person name="Pallen M.J."/>
        </authorList>
    </citation>
    <scope>NUCLEOTIDE SEQUENCE</scope>
    <source>
        <strain evidence="11">ChiHcec3-11533</strain>
    </source>
</reference>
<feature type="domain" description="DNA polymerase III delta N-terminal" evidence="9">
    <location>
        <begin position="19"/>
        <end position="139"/>
    </location>
</feature>
<evidence type="ECO:0000313" key="11">
    <source>
        <dbReference type="EMBL" id="HIU33648.1"/>
    </source>
</evidence>
<evidence type="ECO:0000256" key="3">
    <source>
        <dbReference type="ARBA" id="ARBA00022679"/>
    </source>
</evidence>
<dbReference type="GO" id="GO:0003887">
    <property type="term" value="F:DNA-directed DNA polymerase activity"/>
    <property type="evidence" value="ECO:0007669"/>
    <property type="project" value="UniProtKB-KW"/>
</dbReference>
<evidence type="ECO:0000256" key="1">
    <source>
        <dbReference type="ARBA" id="ARBA00012417"/>
    </source>
</evidence>
<dbReference type="Gene3D" id="1.20.272.10">
    <property type="match status" value="1"/>
</dbReference>
<dbReference type="EC" id="2.7.7.7" evidence="1"/>
<dbReference type="PANTHER" id="PTHR34388:SF1">
    <property type="entry name" value="DNA POLYMERASE III SUBUNIT DELTA"/>
    <property type="match status" value="1"/>
</dbReference>
<dbReference type="PANTHER" id="PTHR34388">
    <property type="entry name" value="DNA POLYMERASE III SUBUNIT DELTA"/>
    <property type="match status" value="1"/>
</dbReference>
<name>A0A9D1IB01_9FIRM</name>
<gene>
    <name evidence="11" type="primary">holA</name>
    <name evidence="11" type="ORF">IAB02_03710</name>
</gene>